<organism evidence="22 23">
    <name type="scientific">Genlisea aurea</name>
    <dbReference type="NCBI Taxonomy" id="192259"/>
    <lineage>
        <taxon>Eukaryota</taxon>
        <taxon>Viridiplantae</taxon>
        <taxon>Streptophyta</taxon>
        <taxon>Embryophyta</taxon>
        <taxon>Tracheophyta</taxon>
        <taxon>Spermatophyta</taxon>
        <taxon>Magnoliopsida</taxon>
        <taxon>eudicotyledons</taxon>
        <taxon>Gunneridae</taxon>
        <taxon>Pentapetalae</taxon>
        <taxon>asterids</taxon>
        <taxon>lamiids</taxon>
        <taxon>Lamiales</taxon>
        <taxon>Lentibulariaceae</taxon>
        <taxon>Genlisea</taxon>
    </lineage>
</organism>
<feature type="domain" description="Protein kinase" evidence="21">
    <location>
        <begin position="346"/>
        <end position="629"/>
    </location>
</feature>
<evidence type="ECO:0000256" key="10">
    <source>
        <dbReference type="ARBA" id="ARBA00022734"/>
    </source>
</evidence>
<name>S8E5H4_9LAMI</name>
<evidence type="ECO:0000256" key="3">
    <source>
        <dbReference type="ARBA" id="ARBA00010217"/>
    </source>
</evidence>
<keyword evidence="6" id="KW-0723">Serine/threonine-protein kinase</keyword>
<dbReference type="PROSITE" id="PS00307">
    <property type="entry name" value="LECTIN_LEGUME_BETA"/>
    <property type="match status" value="1"/>
</dbReference>
<evidence type="ECO:0000256" key="1">
    <source>
        <dbReference type="ARBA" id="ARBA00004251"/>
    </source>
</evidence>
<evidence type="ECO:0000256" key="9">
    <source>
        <dbReference type="ARBA" id="ARBA00022729"/>
    </source>
</evidence>
<dbReference type="SUPFAM" id="SSF49899">
    <property type="entry name" value="Concanavalin A-like lectins/glucanases"/>
    <property type="match status" value="1"/>
</dbReference>
<evidence type="ECO:0000256" key="8">
    <source>
        <dbReference type="ARBA" id="ARBA00022692"/>
    </source>
</evidence>
<keyword evidence="17" id="KW-0325">Glycoprotein</keyword>
<dbReference type="Proteomes" id="UP000015453">
    <property type="component" value="Unassembled WGS sequence"/>
</dbReference>
<proteinExistence type="inferred from homology"/>
<dbReference type="EC" id="2.7.11.1" evidence="4"/>
<comment type="subcellular location">
    <subcellularLocation>
        <location evidence="1">Cell membrane</location>
        <topology evidence="1">Single-pass type I membrane protein</topology>
    </subcellularLocation>
</comment>
<evidence type="ECO:0000256" key="19">
    <source>
        <dbReference type="SAM" id="Phobius"/>
    </source>
</evidence>
<accession>S8E5H4</accession>
<dbReference type="EMBL" id="AUSU01001434">
    <property type="protein sequence ID" value="EPS71038.1"/>
    <property type="molecule type" value="Genomic_DNA"/>
</dbReference>
<feature type="binding site" evidence="18">
    <location>
        <position position="375"/>
    </location>
    <ligand>
        <name>ATP</name>
        <dbReference type="ChEBI" id="CHEBI:30616"/>
    </ligand>
</feature>
<dbReference type="FunFam" id="3.30.200.20:FF:000320">
    <property type="entry name" value="probable L-type lectin-domain containing receptor kinase S.5"/>
    <property type="match status" value="1"/>
</dbReference>
<evidence type="ECO:0000256" key="7">
    <source>
        <dbReference type="ARBA" id="ARBA00022679"/>
    </source>
</evidence>
<dbReference type="CDD" id="cd06899">
    <property type="entry name" value="lectin_legume_LecRK_Arcelin_ConA"/>
    <property type="match status" value="1"/>
</dbReference>
<dbReference type="GO" id="GO:0005524">
    <property type="term" value="F:ATP binding"/>
    <property type="evidence" value="ECO:0007669"/>
    <property type="project" value="UniProtKB-UniRule"/>
</dbReference>
<evidence type="ECO:0000313" key="23">
    <source>
        <dbReference type="Proteomes" id="UP000015453"/>
    </source>
</evidence>
<evidence type="ECO:0000256" key="13">
    <source>
        <dbReference type="ARBA" id="ARBA00022840"/>
    </source>
</evidence>
<dbReference type="InterPro" id="IPR000719">
    <property type="entry name" value="Prot_kinase_dom"/>
</dbReference>
<evidence type="ECO:0000256" key="20">
    <source>
        <dbReference type="SAM" id="SignalP"/>
    </source>
</evidence>
<keyword evidence="9 20" id="KW-0732">Signal</keyword>
<keyword evidence="7" id="KW-0808">Transferase</keyword>
<sequence length="640" mass="70297">ILTVTAAVLLLLIHSIAAVEGGRVVRATFRGEYDSFNESYYGIFRVESPATISNGALQVTPDSASAIFSMYNNSGRVLIDRPFRLWDSAAGAAASFNTSFLVNIYRPNGDPPGEGLTFVIAPDLELPANSYGEYLGLTNASTDGAAANRLIAVELDTFKEDFDPDDNHVGIDVNGVRSIRTASLTPYNITLAPTGAIFHNVWVDYDGISLHVYIAELANETGPTPAKPSSPILTADLNLTQIVNQASYFGFSASTGNTSQLNCIRRWNITINYFHEVNDDEQMLKLTLGIGLPVLALIGAAAAGIFLRRKWRERESKRKLTGTLKALPGAPREFDFRELNKATKNFDEKNKLGQGGYGVVYRGLLEKENAEIAVKRFSRESIKGQDDFLSELTIINRLRHKHLVKLLGWCHKNRKLLLVYECMPNGSLDKHLFSGASDGTLLGWDLRYRIISGVAAALLYLHEEYDQRVLHRDLKPSNIMLDSDFNARLGDFGLARALENGKTSYAEAAGAGILGTMGYIAPECFHTAKASQQSDVYAFGVVVLEVVCGQRPGTKIGGFQTLLDWVWFMHRDGKLLEAVDKRLGNSYVPEEANRLLLLGLACCRPTATERPKTVTIPQIISGTAAAPYVPPFKPPFVWPS</sequence>
<keyword evidence="16" id="KW-0675">Receptor</keyword>
<evidence type="ECO:0000256" key="12">
    <source>
        <dbReference type="ARBA" id="ARBA00022777"/>
    </source>
</evidence>
<evidence type="ECO:0000256" key="4">
    <source>
        <dbReference type="ARBA" id="ARBA00012513"/>
    </source>
</evidence>
<reference evidence="22 23" key="1">
    <citation type="journal article" date="2013" name="BMC Genomics">
        <title>The miniature genome of a carnivorous plant Genlisea aurea contains a low number of genes and short non-coding sequences.</title>
        <authorList>
            <person name="Leushkin E.V."/>
            <person name="Sutormin R.A."/>
            <person name="Nabieva E.R."/>
            <person name="Penin A.A."/>
            <person name="Kondrashov A.S."/>
            <person name="Logacheva M.D."/>
        </authorList>
    </citation>
    <scope>NUCLEOTIDE SEQUENCE [LARGE SCALE GENOMIC DNA]</scope>
</reference>
<dbReference type="Pfam" id="PF00139">
    <property type="entry name" value="Lectin_legB"/>
    <property type="match status" value="1"/>
</dbReference>
<dbReference type="PROSITE" id="PS00107">
    <property type="entry name" value="PROTEIN_KINASE_ATP"/>
    <property type="match status" value="1"/>
</dbReference>
<feature type="chain" id="PRO_5004562805" description="non-specific serine/threonine protein kinase" evidence="20">
    <location>
        <begin position="19"/>
        <end position="640"/>
    </location>
</feature>
<dbReference type="InterPro" id="IPR001220">
    <property type="entry name" value="Legume_lectin_dom"/>
</dbReference>
<keyword evidence="13 18" id="KW-0067">ATP-binding</keyword>
<comment type="similarity">
    <text evidence="3">In the C-terminal section; belongs to the protein kinase superfamily. Ser/Thr protein kinase family.</text>
</comment>
<feature type="signal peptide" evidence="20">
    <location>
        <begin position="1"/>
        <end position="18"/>
    </location>
</feature>
<feature type="transmembrane region" description="Helical" evidence="19">
    <location>
        <begin position="286"/>
        <end position="307"/>
    </location>
</feature>
<dbReference type="PROSITE" id="PS00108">
    <property type="entry name" value="PROTEIN_KINASE_ST"/>
    <property type="match status" value="1"/>
</dbReference>
<evidence type="ECO:0000313" key="22">
    <source>
        <dbReference type="EMBL" id="EPS71038.1"/>
    </source>
</evidence>
<dbReference type="SMART" id="SM00220">
    <property type="entry name" value="S_TKc"/>
    <property type="match status" value="1"/>
</dbReference>
<keyword evidence="11 18" id="KW-0547">Nucleotide-binding</keyword>
<comment type="similarity">
    <text evidence="2">In the N-terminal section; belongs to the leguminous lectin family.</text>
</comment>
<evidence type="ECO:0000256" key="6">
    <source>
        <dbReference type="ARBA" id="ARBA00022527"/>
    </source>
</evidence>
<dbReference type="Pfam" id="PF00069">
    <property type="entry name" value="Pkinase"/>
    <property type="match status" value="1"/>
</dbReference>
<evidence type="ECO:0000256" key="11">
    <source>
        <dbReference type="ARBA" id="ARBA00022741"/>
    </source>
</evidence>
<dbReference type="PROSITE" id="PS50011">
    <property type="entry name" value="PROTEIN_KINASE_DOM"/>
    <property type="match status" value="1"/>
</dbReference>
<dbReference type="GO" id="GO:0004674">
    <property type="term" value="F:protein serine/threonine kinase activity"/>
    <property type="evidence" value="ECO:0007669"/>
    <property type="project" value="UniProtKB-KW"/>
</dbReference>
<protein>
    <recommendedName>
        <fullName evidence="4">non-specific serine/threonine protein kinase</fullName>
        <ecNumber evidence="4">2.7.11.1</ecNumber>
    </recommendedName>
</protein>
<dbReference type="Gene3D" id="2.60.120.200">
    <property type="match status" value="1"/>
</dbReference>
<dbReference type="GO" id="GO:0005886">
    <property type="term" value="C:plasma membrane"/>
    <property type="evidence" value="ECO:0007669"/>
    <property type="project" value="UniProtKB-SubCell"/>
</dbReference>
<evidence type="ECO:0000256" key="18">
    <source>
        <dbReference type="PROSITE-ProRule" id="PRU10141"/>
    </source>
</evidence>
<evidence type="ECO:0000256" key="2">
    <source>
        <dbReference type="ARBA" id="ARBA00008536"/>
    </source>
</evidence>
<evidence type="ECO:0000259" key="21">
    <source>
        <dbReference type="PROSITE" id="PS50011"/>
    </source>
</evidence>
<dbReference type="OrthoDB" id="1913956at2759"/>
<dbReference type="InterPro" id="IPR013320">
    <property type="entry name" value="ConA-like_dom_sf"/>
</dbReference>
<dbReference type="InterPro" id="IPR050528">
    <property type="entry name" value="L-type_Lectin-RKs"/>
</dbReference>
<keyword evidence="15 19" id="KW-0472">Membrane</keyword>
<dbReference type="InterPro" id="IPR017441">
    <property type="entry name" value="Protein_kinase_ATP_BS"/>
</dbReference>
<keyword evidence="14 19" id="KW-1133">Transmembrane helix</keyword>
<comment type="caution">
    <text evidence="22">The sequence shown here is derived from an EMBL/GenBank/DDBJ whole genome shotgun (WGS) entry which is preliminary data.</text>
</comment>
<evidence type="ECO:0000256" key="14">
    <source>
        <dbReference type="ARBA" id="ARBA00022989"/>
    </source>
</evidence>
<evidence type="ECO:0000256" key="15">
    <source>
        <dbReference type="ARBA" id="ARBA00023136"/>
    </source>
</evidence>
<keyword evidence="23" id="KW-1185">Reference proteome</keyword>
<dbReference type="PANTHER" id="PTHR27007">
    <property type="match status" value="1"/>
</dbReference>
<dbReference type="SUPFAM" id="SSF56112">
    <property type="entry name" value="Protein kinase-like (PK-like)"/>
    <property type="match status" value="1"/>
</dbReference>
<dbReference type="AlphaFoldDB" id="S8E5H4"/>
<keyword evidence="10" id="KW-0430">Lectin</keyword>
<dbReference type="InterPro" id="IPR019825">
    <property type="entry name" value="Lectin_legB_Mn/Ca_BS"/>
</dbReference>
<dbReference type="InterPro" id="IPR008271">
    <property type="entry name" value="Ser/Thr_kinase_AS"/>
</dbReference>
<dbReference type="GO" id="GO:0030246">
    <property type="term" value="F:carbohydrate binding"/>
    <property type="evidence" value="ECO:0007669"/>
    <property type="project" value="UniProtKB-KW"/>
</dbReference>
<dbReference type="Gene3D" id="1.10.510.10">
    <property type="entry name" value="Transferase(Phosphotransferase) domain 1"/>
    <property type="match status" value="1"/>
</dbReference>
<dbReference type="Gene3D" id="3.30.200.20">
    <property type="entry name" value="Phosphorylase Kinase, domain 1"/>
    <property type="match status" value="1"/>
</dbReference>
<keyword evidence="8 19" id="KW-0812">Transmembrane</keyword>
<keyword evidence="12" id="KW-0418">Kinase</keyword>
<keyword evidence="5" id="KW-1003">Cell membrane</keyword>
<feature type="non-terminal residue" evidence="22">
    <location>
        <position position="640"/>
    </location>
</feature>
<dbReference type="FunFam" id="1.10.510.10:FF:000444">
    <property type="entry name" value="probable L-type lectin-domain containing receptor kinase S.5"/>
    <property type="match status" value="1"/>
</dbReference>
<evidence type="ECO:0000256" key="5">
    <source>
        <dbReference type="ARBA" id="ARBA00022475"/>
    </source>
</evidence>
<evidence type="ECO:0000256" key="17">
    <source>
        <dbReference type="ARBA" id="ARBA00023180"/>
    </source>
</evidence>
<feature type="non-terminal residue" evidence="22">
    <location>
        <position position="1"/>
    </location>
</feature>
<dbReference type="InterPro" id="IPR011009">
    <property type="entry name" value="Kinase-like_dom_sf"/>
</dbReference>
<gene>
    <name evidence="22" type="ORF">M569_03718</name>
</gene>
<evidence type="ECO:0000256" key="16">
    <source>
        <dbReference type="ARBA" id="ARBA00023170"/>
    </source>
</evidence>